<protein>
    <submittedName>
        <fullName evidence="2">Uncharacterized protein</fullName>
    </submittedName>
</protein>
<evidence type="ECO:0000313" key="2">
    <source>
        <dbReference type="EMBL" id="MPY34182.1"/>
    </source>
</evidence>
<name>A0A5N8VHL8_9ACTN</name>
<feature type="region of interest" description="Disordered" evidence="1">
    <location>
        <begin position="111"/>
        <end position="138"/>
    </location>
</feature>
<evidence type="ECO:0000256" key="1">
    <source>
        <dbReference type="SAM" id="MobiDB-lite"/>
    </source>
</evidence>
<evidence type="ECO:0000313" key="3">
    <source>
        <dbReference type="Proteomes" id="UP000325849"/>
    </source>
</evidence>
<dbReference type="OrthoDB" id="4746178at2"/>
<gene>
    <name evidence="2" type="ORF">FNH09_23910</name>
</gene>
<dbReference type="AlphaFoldDB" id="A0A5N8VHL8"/>
<dbReference type="Proteomes" id="UP000325849">
    <property type="component" value="Unassembled WGS sequence"/>
</dbReference>
<comment type="caution">
    <text evidence="2">The sequence shown here is derived from an EMBL/GenBank/DDBJ whole genome shotgun (WGS) entry which is preliminary data.</text>
</comment>
<dbReference type="RefSeq" id="WP_152891362.1">
    <property type="nucleotide sequence ID" value="NZ_VJZD01000102.1"/>
</dbReference>
<accession>A0A5N8VHL8</accession>
<proteinExistence type="predicted"/>
<reference evidence="2 3" key="1">
    <citation type="submission" date="2019-07" db="EMBL/GenBank/DDBJ databases">
        <title>New species of Amycolatopsis and Streptomyces.</title>
        <authorList>
            <person name="Duangmal K."/>
            <person name="Teo W.F.A."/>
            <person name="Lipun K."/>
        </authorList>
    </citation>
    <scope>NUCLEOTIDE SEQUENCE [LARGE SCALE GENOMIC DNA]</scope>
    <source>
        <strain evidence="2 3">NBRC 109810</strain>
    </source>
</reference>
<organism evidence="2 3">
    <name type="scientific">Streptomyces adustus</name>
    <dbReference type="NCBI Taxonomy" id="1609272"/>
    <lineage>
        <taxon>Bacteria</taxon>
        <taxon>Bacillati</taxon>
        <taxon>Actinomycetota</taxon>
        <taxon>Actinomycetes</taxon>
        <taxon>Kitasatosporales</taxon>
        <taxon>Streptomycetaceae</taxon>
        <taxon>Streptomyces</taxon>
    </lineage>
</organism>
<keyword evidence="3" id="KW-1185">Reference proteome</keyword>
<dbReference type="EMBL" id="VJZD01000102">
    <property type="protein sequence ID" value="MPY34182.1"/>
    <property type="molecule type" value="Genomic_DNA"/>
</dbReference>
<sequence length="138" mass="15028">MTAVITGALALAVAAWRLPRAAWPDMAAVAVLSAASAHLWRTSANMAQLNRDGLPGLFANDWAAPVLTYIFLSLYADVRLPADPRRYARTRALAALASPAVDVITIQHDKHLRRSRPNGRTSQGRYHHKIGKPSRPTA</sequence>